<evidence type="ECO:0000313" key="6">
    <source>
        <dbReference type="EMBL" id="KAK7922308.1"/>
    </source>
</evidence>
<evidence type="ECO:0000256" key="4">
    <source>
        <dbReference type="ARBA" id="ARBA00022989"/>
    </source>
</evidence>
<keyword evidence="5" id="KW-0472">Membrane</keyword>
<comment type="similarity">
    <text evidence="2">Belongs to the TMEM129 family.</text>
</comment>
<dbReference type="GO" id="GO:0061630">
    <property type="term" value="F:ubiquitin protein ligase activity"/>
    <property type="evidence" value="ECO:0007669"/>
    <property type="project" value="InterPro"/>
</dbReference>
<dbReference type="PANTHER" id="PTHR31322:SF2">
    <property type="entry name" value="E3 UBIQUITIN-PROTEIN LIGASE TM129"/>
    <property type="match status" value="1"/>
</dbReference>
<gene>
    <name evidence="6" type="ORF">WMY93_009210</name>
</gene>
<protein>
    <recommendedName>
        <fullName evidence="8">E3 ubiquitin-protein ligase TM129</fullName>
    </recommendedName>
</protein>
<proteinExistence type="inferred from homology"/>
<sequence length="375" mass="42656">METPELSFTLAYWVFSLCFVFTPNEFRSAGLTVQNLFSSWLGSEDMGFVQYHIRRSSVTLLVHSGLPLGYYLGMCLAAPEQHMEHILEVSELWQFYLLVALSVHVGAWTLVVYWSMWRWENHPISRALKRHTHPPHSSWGALAASLNTEFRRVDKFTAGVHGARVIVTDNWVLKVNTYSVSMALQNQCQLSVVHSRQHHMSPDSPSPTQILTLRVKSTNRAVSPFHIRLNSTEYSELRDKLHAPITNLANVVIFQSVSELFLDTFRSQVQDNPVYSLPSGQELEPCIGCMQVPANIKLMQLCQSEGSDSDGDCQRCLCRPMWCVSCMGRWFASRQDQQRPETWLSSRVPCPTCRARFCILDVCVVPEHSSTSTLD</sequence>
<name>A0AAW0PAY9_9GOBI</name>
<accession>A0AAW0PAY9</accession>
<reference evidence="7" key="1">
    <citation type="submission" date="2024-04" db="EMBL/GenBank/DDBJ databases">
        <title>Salinicola lusitanus LLJ914,a marine bacterium isolated from the Okinawa Trough.</title>
        <authorList>
            <person name="Li J."/>
        </authorList>
    </citation>
    <scope>NUCLEOTIDE SEQUENCE [LARGE SCALE GENOMIC DNA]</scope>
</reference>
<comment type="subcellular location">
    <subcellularLocation>
        <location evidence="1">Membrane</location>
        <topology evidence="1">Multi-pass membrane protein</topology>
    </subcellularLocation>
</comment>
<evidence type="ECO:0008006" key="8">
    <source>
        <dbReference type="Google" id="ProtNLM"/>
    </source>
</evidence>
<evidence type="ECO:0000256" key="3">
    <source>
        <dbReference type="ARBA" id="ARBA00022692"/>
    </source>
</evidence>
<evidence type="ECO:0000256" key="2">
    <source>
        <dbReference type="ARBA" id="ARBA00007332"/>
    </source>
</evidence>
<dbReference type="GO" id="GO:0016020">
    <property type="term" value="C:membrane"/>
    <property type="evidence" value="ECO:0007669"/>
    <property type="project" value="UniProtKB-SubCell"/>
</dbReference>
<dbReference type="PANTHER" id="PTHR31322">
    <property type="entry name" value="E3 UBIQUITIN-PROTEIN LIGASE TM129"/>
    <property type="match status" value="1"/>
</dbReference>
<dbReference type="AlphaFoldDB" id="A0AAW0PAY9"/>
<dbReference type="EMBL" id="JBBPFD010000006">
    <property type="protein sequence ID" value="KAK7922308.1"/>
    <property type="molecule type" value="Genomic_DNA"/>
</dbReference>
<organism evidence="6 7">
    <name type="scientific">Mugilogobius chulae</name>
    <name type="common">yellowstripe goby</name>
    <dbReference type="NCBI Taxonomy" id="88201"/>
    <lineage>
        <taxon>Eukaryota</taxon>
        <taxon>Metazoa</taxon>
        <taxon>Chordata</taxon>
        <taxon>Craniata</taxon>
        <taxon>Vertebrata</taxon>
        <taxon>Euteleostomi</taxon>
        <taxon>Actinopterygii</taxon>
        <taxon>Neopterygii</taxon>
        <taxon>Teleostei</taxon>
        <taxon>Neoteleostei</taxon>
        <taxon>Acanthomorphata</taxon>
        <taxon>Gobiaria</taxon>
        <taxon>Gobiiformes</taxon>
        <taxon>Gobioidei</taxon>
        <taxon>Gobiidae</taxon>
        <taxon>Gobionellinae</taxon>
        <taxon>Mugilogobius</taxon>
    </lineage>
</organism>
<dbReference type="InterPro" id="IPR018801">
    <property type="entry name" value="TM129"/>
</dbReference>
<dbReference type="Proteomes" id="UP001460270">
    <property type="component" value="Unassembled WGS sequence"/>
</dbReference>
<dbReference type="Pfam" id="PF10272">
    <property type="entry name" value="Tmpp129"/>
    <property type="match status" value="1"/>
</dbReference>
<dbReference type="GO" id="GO:0016567">
    <property type="term" value="P:protein ubiquitination"/>
    <property type="evidence" value="ECO:0007669"/>
    <property type="project" value="InterPro"/>
</dbReference>
<evidence type="ECO:0000256" key="5">
    <source>
        <dbReference type="ARBA" id="ARBA00023136"/>
    </source>
</evidence>
<dbReference type="GO" id="GO:0005783">
    <property type="term" value="C:endoplasmic reticulum"/>
    <property type="evidence" value="ECO:0007669"/>
    <property type="project" value="TreeGrafter"/>
</dbReference>
<keyword evidence="4" id="KW-1133">Transmembrane helix</keyword>
<keyword evidence="7" id="KW-1185">Reference proteome</keyword>
<evidence type="ECO:0000256" key="1">
    <source>
        <dbReference type="ARBA" id="ARBA00004141"/>
    </source>
</evidence>
<evidence type="ECO:0000313" key="7">
    <source>
        <dbReference type="Proteomes" id="UP001460270"/>
    </source>
</evidence>
<comment type="caution">
    <text evidence="6">The sequence shown here is derived from an EMBL/GenBank/DDBJ whole genome shotgun (WGS) entry which is preliminary data.</text>
</comment>
<keyword evidence="3" id="KW-0812">Transmembrane</keyword>